<accession>A0A1I8FLJ9</accession>
<keyword evidence="2" id="KW-1185">Reference proteome</keyword>
<evidence type="ECO:0000313" key="3">
    <source>
        <dbReference type="WBParaSite" id="maker-unitig_38885-snap-gene-0.2-mRNA-1"/>
    </source>
</evidence>
<reference evidence="3" key="1">
    <citation type="submission" date="2016-11" db="UniProtKB">
        <authorList>
            <consortium name="WormBaseParasite"/>
        </authorList>
    </citation>
    <scope>IDENTIFICATION</scope>
</reference>
<protein>
    <submittedName>
        <fullName evidence="3">SPOC domain-containing protein</fullName>
    </submittedName>
</protein>
<feature type="region of interest" description="Disordered" evidence="1">
    <location>
        <begin position="33"/>
        <end position="68"/>
    </location>
</feature>
<organism evidence="2 3">
    <name type="scientific">Macrostomum lignano</name>
    <dbReference type="NCBI Taxonomy" id="282301"/>
    <lineage>
        <taxon>Eukaryota</taxon>
        <taxon>Metazoa</taxon>
        <taxon>Spiralia</taxon>
        <taxon>Lophotrochozoa</taxon>
        <taxon>Platyhelminthes</taxon>
        <taxon>Rhabditophora</taxon>
        <taxon>Macrostomorpha</taxon>
        <taxon>Macrostomida</taxon>
        <taxon>Macrostomidae</taxon>
        <taxon>Macrostomum</taxon>
    </lineage>
</organism>
<dbReference type="WBParaSite" id="maker-unitig_38885-snap-gene-0.2-mRNA-1">
    <property type="protein sequence ID" value="maker-unitig_38885-snap-gene-0.2-mRNA-1"/>
    <property type="gene ID" value="maker-unitig_38885-snap-gene-0.2"/>
</dbReference>
<evidence type="ECO:0000256" key="1">
    <source>
        <dbReference type="SAM" id="MobiDB-lite"/>
    </source>
</evidence>
<evidence type="ECO:0000313" key="2">
    <source>
        <dbReference type="Proteomes" id="UP000095280"/>
    </source>
</evidence>
<feature type="compositionally biased region" description="Pro residues" evidence="1">
    <location>
        <begin position="127"/>
        <end position="141"/>
    </location>
</feature>
<sequence>MDGLRIRMVTASGLSKLASEASTLATIRRPEQGFVLAGSPDGRETQTQQISAARRQARSPSPDRRGFAEFTEPACDAGAADTGAVGAAVRQPAWSRLTPGSAAAPPPASARGFALAFAGADRTCAPAPQPPPPPPPKPPVPVAAFSSSSASAFRCCRIASRLVHRRSCSVWGWRPCHSSPSRSAVPGQVLSTSLGWFSQQASVGTAVVEKLCLPEVDGVCAGAVHARLAGSAAAASSYQELLRAAVDEHEAAAASAGTASLVIGLCAALANKDAQSCVQSQAESCPWPRRAFAAQRPLLVLLPPQAPGGLDELKEVLKTFNSFFANDLI</sequence>
<dbReference type="Proteomes" id="UP000095280">
    <property type="component" value="Unplaced"/>
</dbReference>
<dbReference type="AlphaFoldDB" id="A0A1I8FLJ9"/>
<name>A0A1I8FLJ9_9PLAT</name>
<proteinExistence type="predicted"/>
<feature type="region of interest" description="Disordered" evidence="1">
    <location>
        <begin position="122"/>
        <end position="143"/>
    </location>
</feature>